<organism evidence="1 2">
    <name type="scientific">Polychaeton citri CBS 116435</name>
    <dbReference type="NCBI Taxonomy" id="1314669"/>
    <lineage>
        <taxon>Eukaryota</taxon>
        <taxon>Fungi</taxon>
        <taxon>Dikarya</taxon>
        <taxon>Ascomycota</taxon>
        <taxon>Pezizomycotina</taxon>
        <taxon>Dothideomycetes</taxon>
        <taxon>Dothideomycetidae</taxon>
        <taxon>Capnodiales</taxon>
        <taxon>Capnodiaceae</taxon>
        <taxon>Polychaeton</taxon>
    </lineage>
</organism>
<dbReference type="Gene3D" id="1.20.1290.10">
    <property type="entry name" value="AhpD-like"/>
    <property type="match status" value="1"/>
</dbReference>
<dbReference type="PANTHER" id="PTHR28180:SF5">
    <property type="entry name" value="DNA POLYMERASE ALPHA SUBUNIT B"/>
    <property type="match status" value="1"/>
</dbReference>
<dbReference type="InterPro" id="IPR052999">
    <property type="entry name" value="PTS1_Protein"/>
</dbReference>
<reference evidence="1" key="1">
    <citation type="journal article" date="2020" name="Stud. Mycol.">
        <title>101 Dothideomycetes genomes: a test case for predicting lifestyles and emergence of pathogens.</title>
        <authorList>
            <person name="Haridas S."/>
            <person name="Albert R."/>
            <person name="Binder M."/>
            <person name="Bloem J."/>
            <person name="Labutti K."/>
            <person name="Salamov A."/>
            <person name="Andreopoulos B."/>
            <person name="Baker S."/>
            <person name="Barry K."/>
            <person name="Bills G."/>
            <person name="Bluhm B."/>
            <person name="Cannon C."/>
            <person name="Castanera R."/>
            <person name="Culley D."/>
            <person name="Daum C."/>
            <person name="Ezra D."/>
            <person name="Gonzalez J."/>
            <person name="Henrissat B."/>
            <person name="Kuo A."/>
            <person name="Liang C."/>
            <person name="Lipzen A."/>
            <person name="Lutzoni F."/>
            <person name="Magnuson J."/>
            <person name="Mondo S."/>
            <person name="Nolan M."/>
            <person name="Ohm R."/>
            <person name="Pangilinan J."/>
            <person name="Park H.-J."/>
            <person name="Ramirez L."/>
            <person name="Alfaro M."/>
            <person name="Sun H."/>
            <person name="Tritt A."/>
            <person name="Yoshinaga Y."/>
            <person name="Zwiers L.-H."/>
            <person name="Turgeon B."/>
            <person name="Goodwin S."/>
            <person name="Spatafora J."/>
            <person name="Crous P."/>
            <person name="Grigoriev I."/>
        </authorList>
    </citation>
    <scope>NUCLEOTIDE SEQUENCE</scope>
    <source>
        <strain evidence="1">CBS 116435</strain>
    </source>
</reference>
<dbReference type="InterPro" id="IPR029032">
    <property type="entry name" value="AhpD-like"/>
</dbReference>
<comment type="caution">
    <text evidence="1">The sequence shown here is derived from an EMBL/GenBank/DDBJ whole genome shotgun (WGS) entry which is preliminary data.</text>
</comment>
<keyword evidence="2" id="KW-1185">Reference proteome</keyword>
<dbReference type="EMBL" id="MU003782">
    <property type="protein sequence ID" value="KAF2722434.1"/>
    <property type="molecule type" value="Genomic_DNA"/>
</dbReference>
<protein>
    <recommendedName>
        <fullName evidence="3">Carboxymuconolactone decarboxylase-like domain-containing protein</fullName>
    </recommendedName>
</protein>
<dbReference type="Proteomes" id="UP000799441">
    <property type="component" value="Unassembled WGS sequence"/>
</dbReference>
<gene>
    <name evidence="1" type="ORF">K431DRAFT_283862</name>
</gene>
<accession>A0A9P4QCS9</accession>
<sequence length="240" mass="27410">MSSTEQTAEATRELFQEIETHFPSQALGKSKWEILAVAAITAGGQPERAADLYRYLTSKPEYQTPEQRHSLIKRLREALFKLICIIGVPRCLEAIFTIAPIEKEEDRDYSFSRENWQSGEENEKRGRRWLSQLYCQNLGSTIGPLSAHRDFMWTSVEITYGLYLSDHSIIDGVDTELVVLSGLMLQNLKNESAWHLRGIRRLGVKPVDVETIHQCIEKVAEFCGVSMSKVPRVDDIEHEV</sequence>
<name>A0A9P4QCS9_9PEZI</name>
<dbReference type="PANTHER" id="PTHR28180">
    <property type="entry name" value="CONSERVED MITOCHONDRIAL PROTEIN-RELATED"/>
    <property type="match status" value="1"/>
</dbReference>
<evidence type="ECO:0000313" key="1">
    <source>
        <dbReference type="EMBL" id="KAF2722434.1"/>
    </source>
</evidence>
<evidence type="ECO:0008006" key="3">
    <source>
        <dbReference type="Google" id="ProtNLM"/>
    </source>
</evidence>
<dbReference type="OrthoDB" id="5537330at2759"/>
<proteinExistence type="predicted"/>
<dbReference type="SUPFAM" id="SSF69118">
    <property type="entry name" value="AhpD-like"/>
    <property type="match status" value="1"/>
</dbReference>
<dbReference type="AlphaFoldDB" id="A0A9P4QCS9"/>
<evidence type="ECO:0000313" key="2">
    <source>
        <dbReference type="Proteomes" id="UP000799441"/>
    </source>
</evidence>